<dbReference type="OrthoDB" id="10469464at2759"/>
<feature type="region of interest" description="Disordered" evidence="2">
    <location>
        <begin position="439"/>
        <end position="613"/>
    </location>
</feature>
<evidence type="ECO:0000313" key="5">
    <source>
        <dbReference type="Proteomes" id="UP000016924"/>
    </source>
</evidence>
<dbReference type="AlphaFoldDB" id="R7YZX8"/>
<feature type="compositionally biased region" description="Basic and acidic residues" evidence="2">
    <location>
        <begin position="357"/>
        <end position="372"/>
    </location>
</feature>
<keyword evidence="1" id="KW-0175">Coiled coil</keyword>
<evidence type="ECO:0000313" key="4">
    <source>
        <dbReference type="EMBL" id="EON67505.1"/>
    </source>
</evidence>
<feature type="region of interest" description="Disordered" evidence="2">
    <location>
        <begin position="137"/>
        <end position="216"/>
    </location>
</feature>
<dbReference type="EMBL" id="JH767588">
    <property type="protein sequence ID" value="EON67505.1"/>
    <property type="molecule type" value="Genomic_DNA"/>
</dbReference>
<evidence type="ECO:0000256" key="1">
    <source>
        <dbReference type="SAM" id="Coils"/>
    </source>
</evidence>
<dbReference type="RefSeq" id="XP_007782822.1">
    <property type="nucleotide sequence ID" value="XM_007784632.1"/>
</dbReference>
<feature type="region of interest" description="Disordered" evidence="2">
    <location>
        <begin position="992"/>
        <end position="1031"/>
    </location>
</feature>
<dbReference type="GeneID" id="19904184"/>
<reference evidence="5" key="1">
    <citation type="submission" date="2012-06" db="EMBL/GenBank/DDBJ databases">
        <title>The genome sequence of Coniosporium apollinis CBS 100218.</title>
        <authorList>
            <consortium name="The Broad Institute Genome Sequencing Platform"/>
            <person name="Cuomo C."/>
            <person name="Gorbushina A."/>
            <person name="Noack S."/>
            <person name="Walker B."/>
            <person name="Young S.K."/>
            <person name="Zeng Q."/>
            <person name="Gargeya S."/>
            <person name="Fitzgerald M."/>
            <person name="Haas B."/>
            <person name="Abouelleil A."/>
            <person name="Alvarado L."/>
            <person name="Arachchi H.M."/>
            <person name="Berlin A.M."/>
            <person name="Chapman S.B."/>
            <person name="Goldberg J."/>
            <person name="Griggs A."/>
            <person name="Gujja S."/>
            <person name="Hansen M."/>
            <person name="Howarth C."/>
            <person name="Imamovic A."/>
            <person name="Larimer J."/>
            <person name="McCowan C."/>
            <person name="Montmayeur A."/>
            <person name="Murphy C."/>
            <person name="Neiman D."/>
            <person name="Pearson M."/>
            <person name="Priest M."/>
            <person name="Roberts A."/>
            <person name="Saif S."/>
            <person name="Shea T."/>
            <person name="Sisk P."/>
            <person name="Sykes S."/>
            <person name="Wortman J."/>
            <person name="Nusbaum C."/>
            <person name="Birren B."/>
        </authorList>
    </citation>
    <scope>NUCLEOTIDE SEQUENCE [LARGE SCALE GENOMIC DNA]</scope>
    <source>
        <strain evidence="5">CBS 100218</strain>
    </source>
</reference>
<sequence>MTQLILACALLFISSYEHPWLPLWIIFALILVSSAIENTTKCSQTDSSKVGMGKASSVSVAAAGVYLEELLEAFQPIPISMINIKDTLTLSSFSDILHGPEPAGEHLEELCNAFQPLSSYIGCLANSLTFSSSSATRHPLTHKADQHTVPTSGKIIDRTRPFGSKAFTKPNTGLPTPPETPSEHSLAEEDVSETSMADEDNTKRPPTPSSSTEADQLKEDGVLIPSAADEAILTAAIDTVLDEELTTTFDQESQPSEELEAAEKASNDDCMQVVHRRRLVKQRDLSRKRDVQSSGKAAVVTPEDQEELLGNDLLSVPSRRNRRTVDDGAPLHFSGPCTDDELSQWAEENGLDGAIPRGEKFQGPDWRESTRDRDLEGAKEHIMVWTEWGHREHFRLIPKPNAQLIFSDPEVLEEVSDKASKHFLDKFPDAWEVPAHQYDANGDEDSEEDEGSQENEYSEQDGDLEQDESSEEDRSFEQEGSSEQGESFERFGSSEQEGSSKQDGYSGGSGTSPPSESNASPSIGSKPGHQASQGRTEPAPISNRAAIEAPSKKPAKQSRFAAFFAQQEADKKSSEAERNELDSALRGYDEPLTTATGSGEAPLPPSESDQDIQYDRKTLFPEWTQGYNQEMVRWKNPVWWEQKAEQVRLEFRDKLPSTLAEEVRYRQFLGYQSTNEFGSMDLVANIKGSDPSLDKSGWYPSTNITPYYQTAPYRRFLFDPRPHGADTPDQVPHEWHPVLVARHQVMGRRFCKAPEAVCYARHFVERKPQFDDGMNKARRFWVHMDARPPKDLDFSQKAIDAMEAGPSSPVVKKEDDNYGSMGFDPSIVDSPSLMGKWSETVPRRHQHLRTNTRNRQLLSKALRRRQPLSRVSERQLAALQALHDSMGKEEEMEQEEVEQEEVKQEEVKQEKLTVRRPHQFLKKPTRDRQLLSKTLRRLPLGKISERQFAALQARHDPKEEKEQMRQEAKARRISQTAAIRDRLWKGYAAWQDAGSRPPLPTLANPKLGPAPTADYLPPGFRAQHDPFAPRV</sequence>
<feature type="compositionally biased region" description="Acidic residues" evidence="2">
    <location>
        <begin position="441"/>
        <end position="471"/>
    </location>
</feature>
<feature type="signal peptide" evidence="3">
    <location>
        <begin position="1"/>
        <end position="35"/>
    </location>
</feature>
<feature type="chain" id="PRO_5004450953" evidence="3">
    <location>
        <begin position="36"/>
        <end position="1031"/>
    </location>
</feature>
<feature type="region of interest" description="Disordered" evidence="2">
    <location>
        <begin position="248"/>
        <end position="269"/>
    </location>
</feature>
<feature type="compositionally biased region" description="Basic and acidic residues" evidence="2">
    <location>
        <begin position="568"/>
        <end position="589"/>
    </location>
</feature>
<protein>
    <submittedName>
        <fullName evidence="4">Uncharacterized protein</fullName>
    </submittedName>
</protein>
<dbReference type="HOGENOM" id="CLU_294229_0_0_1"/>
<feature type="compositionally biased region" description="Low complexity" evidence="2">
    <location>
        <begin position="478"/>
        <end position="499"/>
    </location>
</feature>
<keyword evidence="3" id="KW-0732">Signal</keyword>
<evidence type="ECO:0000256" key="2">
    <source>
        <dbReference type="SAM" id="MobiDB-lite"/>
    </source>
</evidence>
<accession>R7YZX8</accession>
<organism evidence="4 5">
    <name type="scientific">Coniosporium apollinis (strain CBS 100218)</name>
    <name type="common">Rock-inhabiting black yeast</name>
    <dbReference type="NCBI Taxonomy" id="1168221"/>
    <lineage>
        <taxon>Eukaryota</taxon>
        <taxon>Fungi</taxon>
        <taxon>Dikarya</taxon>
        <taxon>Ascomycota</taxon>
        <taxon>Pezizomycotina</taxon>
        <taxon>Dothideomycetes</taxon>
        <taxon>Dothideomycetes incertae sedis</taxon>
        <taxon>Coniosporium</taxon>
    </lineage>
</organism>
<evidence type="ECO:0000256" key="3">
    <source>
        <dbReference type="SAM" id="SignalP"/>
    </source>
</evidence>
<name>R7YZX8_CONA1</name>
<keyword evidence="5" id="KW-1185">Reference proteome</keyword>
<proteinExistence type="predicted"/>
<feature type="region of interest" description="Disordered" evidence="2">
    <location>
        <begin position="352"/>
        <end position="372"/>
    </location>
</feature>
<dbReference type="Proteomes" id="UP000016924">
    <property type="component" value="Unassembled WGS sequence"/>
</dbReference>
<gene>
    <name evidence="4" type="ORF">W97_06873</name>
</gene>
<feature type="compositionally biased region" description="Acidic residues" evidence="2">
    <location>
        <begin position="188"/>
        <end position="199"/>
    </location>
</feature>
<feature type="coiled-coil region" evidence="1">
    <location>
        <begin position="885"/>
        <end position="912"/>
    </location>
</feature>